<gene>
    <name evidence="4" type="ORF">PECM_002235</name>
</gene>
<dbReference type="PANTHER" id="PTHR46825:SF9">
    <property type="entry name" value="BETA-LACTAMASE-RELATED DOMAIN-CONTAINING PROTEIN"/>
    <property type="match status" value="1"/>
</dbReference>
<comment type="similarity">
    <text evidence="1">Belongs to the peptidase S12 family.</text>
</comment>
<organism evidence="4 5">
    <name type="scientific">Penicillium ucsense</name>
    <dbReference type="NCBI Taxonomy" id="2839758"/>
    <lineage>
        <taxon>Eukaryota</taxon>
        <taxon>Fungi</taxon>
        <taxon>Dikarya</taxon>
        <taxon>Ascomycota</taxon>
        <taxon>Pezizomycotina</taxon>
        <taxon>Eurotiomycetes</taxon>
        <taxon>Eurotiomycetidae</taxon>
        <taxon>Eurotiales</taxon>
        <taxon>Aspergillaceae</taxon>
        <taxon>Penicillium</taxon>
    </lineage>
</organism>
<dbReference type="OrthoDB" id="4343459at2759"/>
<keyword evidence="5" id="KW-1185">Reference proteome</keyword>
<sequence>MSTSSEEPENWDSVNDRLELAWLDVEAALKIADSPSIAVGVIHGAKPMPVFQKSSGIANVATGQCAAFDTVYNIAGCSQMITCAAVGILVNEKRLAWDDLVRKHIPSFCPFTDSDIGEKATVIDLCRHTTGLANSASIFMGPGGSSLGKADEPTAFVNFLPGTDEQGPRFRKVWHHSDAAFGLLALIIEKVAEMPFHEFLRERIFKPLRMWSTNVMPDECNGRLQFAVPYVKSSAGMWLKVQAAELDRTHGPLLASTGMTSSVLDMLKFMQAVIHRYDHERDTDSTQPMAKLKIENPLREIAAIWKSAWEGPVKDGLDKKTGYTLGWNRTTIPSAVFEPDSYDRYADGEKSYINPRTIMGKGSDSPMVYGYHGITDGFVSATYIFPETRTAIVAMSNSASTGDVAEAAVRIMLQALFRPKPRMSAFGPLRAASRRCEHVFEKMLADWKTGRDTSLFNSDLQDFVGSYVGLSTIRISITGGVKEGESGSTELMVTFGANSGSKHPLEPYNTDMLSFLPQKKEELLARGMMMWNHYKMGIFEFVRDKESGKVLGFWWQWDANETSSLWVKDHGGISPQEIREMQEKISHSRVPEEKVTPQENGTVNSDADPDVQQEQPS</sequence>
<dbReference type="Gene3D" id="3.40.710.10">
    <property type="entry name" value="DD-peptidase/beta-lactamase superfamily"/>
    <property type="match status" value="1"/>
</dbReference>
<proteinExistence type="inferred from homology"/>
<dbReference type="AlphaFoldDB" id="A0A8J8VWS7"/>
<evidence type="ECO:0000259" key="3">
    <source>
        <dbReference type="Pfam" id="PF00144"/>
    </source>
</evidence>
<protein>
    <submittedName>
        <fullName evidence="4">Beta-lactamase domain-containing protein</fullName>
    </submittedName>
</protein>
<dbReference type="InterPro" id="IPR001466">
    <property type="entry name" value="Beta-lactam-related"/>
</dbReference>
<evidence type="ECO:0000313" key="4">
    <source>
        <dbReference type="EMBL" id="KAF7712752.1"/>
    </source>
</evidence>
<dbReference type="InterPro" id="IPR012338">
    <property type="entry name" value="Beta-lactam/transpept-like"/>
</dbReference>
<reference evidence="4" key="1">
    <citation type="journal article" date="2020" name="Front. Microbiol.">
        <title>Gene regulatory networks of Penicillium echinulatum 2HH and Penicillium oxalicum 114-2 inferred by a computational biology approach.</title>
        <authorList>
            <person name="Lenz A.R."/>
            <person name="Galan-Vasquez E."/>
            <person name="Balbinot E."/>
            <person name="De Abreu F.P."/>
            <person name="De Oliveira N.S."/>
            <person name="Da Rosa L.O."/>
            <person name="De Avila E Silva S."/>
            <person name="Camassola M."/>
            <person name="Dillon A.J.P."/>
            <person name="Perez-Rueda E."/>
        </authorList>
    </citation>
    <scope>NUCLEOTIDE SEQUENCE</scope>
    <source>
        <strain evidence="4">S1M29</strain>
    </source>
</reference>
<feature type="compositionally biased region" description="Basic and acidic residues" evidence="2">
    <location>
        <begin position="577"/>
        <end position="596"/>
    </location>
</feature>
<name>A0A8J8VWS7_9EURO</name>
<dbReference type="InterPro" id="IPR050491">
    <property type="entry name" value="AmpC-like"/>
</dbReference>
<feature type="domain" description="Beta-lactamase-related" evidence="3">
    <location>
        <begin position="32"/>
        <end position="414"/>
    </location>
</feature>
<evidence type="ECO:0000256" key="2">
    <source>
        <dbReference type="SAM" id="MobiDB-lite"/>
    </source>
</evidence>
<dbReference type="SUPFAM" id="SSF56601">
    <property type="entry name" value="beta-lactamase/transpeptidase-like"/>
    <property type="match status" value="1"/>
</dbReference>
<dbReference type="EMBL" id="WIWV01000154">
    <property type="protein sequence ID" value="KAF7712752.1"/>
    <property type="molecule type" value="Genomic_DNA"/>
</dbReference>
<accession>A0A8J8VWS7</accession>
<evidence type="ECO:0000313" key="5">
    <source>
        <dbReference type="Proteomes" id="UP000631181"/>
    </source>
</evidence>
<dbReference type="Pfam" id="PF00144">
    <property type="entry name" value="Beta-lactamase"/>
    <property type="match status" value="1"/>
</dbReference>
<evidence type="ECO:0000256" key="1">
    <source>
        <dbReference type="ARBA" id="ARBA00038215"/>
    </source>
</evidence>
<dbReference type="Proteomes" id="UP000631181">
    <property type="component" value="Unassembled WGS sequence"/>
</dbReference>
<feature type="region of interest" description="Disordered" evidence="2">
    <location>
        <begin position="577"/>
        <end position="617"/>
    </location>
</feature>
<comment type="caution">
    <text evidence="4">The sequence shown here is derived from an EMBL/GenBank/DDBJ whole genome shotgun (WGS) entry which is preliminary data.</text>
</comment>
<dbReference type="PANTHER" id="PTHR46825">
    <property type="entry name" value="D-ALANYL-D-ALANINE-CARBOXYPEPTIDASE/ENDOPEPTIDASE AMPH"/>
    <property type="match status" value="1"/>
</dbReference>